<dbReference type="GO" id="GO:0004140">
    <property type="term" value="F:dephospho-CoA kinase activity"/>
    <property type="evidence" value="ECO:0007669"/>
    <property type="project" value="UniProtKB-EC"/>
</dbReference>
<dbReference type="Pfam" id="PF01121">
    <property type="entry name" value="CoaE"/>
    <property type="match status" value="1"/>
</dbReference>
<dbReference type="InterPro" id="IPR001977">
    <property type="entry name" value="Depp_CoAkinase"/>
</dbReference>
<organism evidence="7 8">
    <name type="scientific">Olivibacter oleidegradans</name>
    <dbReference type="NCBI Taxonomy" id="760123"/>
    <lineage>
        <taxon>Bacteria</taxon>
        <taxon>Pseudomonadati</taxon>
        <taxon>Bacteroidota</taxon>
        <taxon>Sphingobacteriia</taxon>
        <taxon>Sphingobacteriales</taxon>
        <taxon>Sphingobacteriaceae</taxon>
        <taxon>Olivibacter</taxon>
    </lineage>
</organism>
<dbReference type="EC" id="2.7.1.24" evidence="5 6"/>
<comment type="caution">
    <text evidence="7">The sequence shown here is derived from an EMBL/GenBank/DDBJ whole genome shotgun (WGS) entry which is preliminary data.</text>
</comment>
<dbReference type="PANTHER" id="PTHR10695">
    <property type="entry name" value="DEPHOSPHO-COA KINASE-RELATED"/>
    <property type="match status" value="1"/>
</dbReference>
<dbReference type="RefSeq" id="WP_130855767.1">
    <property type="nucleotide sequence ID" value="NZ_JBHLWO010000002.1"/>
</dbReference>
<dbReference type="CDD" id="cd02022">
    <property type="entry name" value="DPCK"/>
    <property type="match status" value="1"/>
</dbReference>
<keyword evidence="5" id="KW-0963">Cytoplasm</keyword>
<comment type="similarity">
    <text evidence="1 5">Belongs to the CoaE family.</text>
</comment>
<keyword evidence="3 5" id="KW-0067">ATP-binding</keyword>
<comment type="pathway">
    <text evidence="5">Cofactor biosynthesis; coenzyme A biosynthesis; CoA from (R)-pantothenate: step 5/5.</text>
</comment>
<evidence type="ECO:0000256" key="3">
    <source>
        <dbReference type="ARBA" id="ARBA00022840"/>
    </source>
</evidence>
<dbReference type="Proteomes" id="UP001589774">
    <property type="component" value="Unassembled WGS sequence"/>
</dbReference>
<evidence type="ECO:0000256" key="6">
    <source>
        <dbReference type="NCBIfam" id="TIGR00152"/>
    </source>
</evidence>
<keyword evidence="2 5" id="KW-0547">Nucleotide-binding</keyword>
<dbReference type="PANTHER" id="PTHR10695:SF46">
    <property type="entry name" value="BIFUNCTIONAL COENZYME A SYNTHASE-RELATED"/>
    <property type="match status" value="1"/>
</dbReference>
<keyword evidence="4 5" id="KW-0173">Coenzyme A biosynthesis</keyword>
<protein>
    <recommendedName>
        <fullName evidence="5 6">Dephospho-CoA kinase</fullName>
        <ecNumber evidence="5 6">2.7.1.24</ecNumber>
    </recommendedName>
    <alternativeName>
        <fullName evidence="5">Dephosphocoenzyme A kinase</fullName>
    </alternativeName>
</protein>
<gene>
    <name evidence="5 7" type="primary">coaE</name>
    <name evidence="7" type="ORF">ACFFI0_15320</name>
</gene>
<dbReference type="SUPFAM" id="SSF52540">
    <property type="entry name" value="P-loop containing nucleoside triphosphate hydrolases"/>
    <property type="match status" value="1"/>
</dbReference>
<reference evidence="7 8" key="1">
    <citation type="submission" date="2024-09" db="EMBL/GenBank/DDBJ databases">
        <authorList>
            <person name="Sun Q."/>
            <person name="Mori K."/>
        </authorList>
    </citation>
    <scope>NUCLEOTIDE SEQUENCE [LARGE SCALE GENOMIC DNA]</scope>
    <source>
        <strain evidence="7 8">CCM 7765</strain>
    </source>
</reference>
<keyword evidence="8" id="KW-1185">Reference proteome</keyword>
<sequence>MEINKDKLRIGVTGGIGTGKTTVCKIFEAMGYPVFYADTEAKNVMVDNKDLVEDIKGIFGAEVYSKEGKLDRVYLSRIVFQDRDKLDKLNALVHPATIKAYENWERQQQAELTFKEAALLFETGTYKLSDYNILIVAPQELRIKRVMERDQLTREAVLARIDKQMIDEEKRKLADFVIDNDEIHALIPQVLKVRARLLAQLKAR</sequence>
<dbReference type="EMBL" id="JBHLWO010000002">
    <property type="protein sequence ID" value="MFC0319691.1"/>
    <property type="molecule type" value="Genomic_DNA"/>
</dbReference>
<evidence type="ECO:0000256" key="1">
    <source>
        <dbReference type="ARBA" id="ARBA00009018"/>
    </source>
</evidence>
<proteinExistence type="inferred from homology"/>
<comment type="subcellular location">
    <subcellularLocation>
        <location evidence="5">Cytoplasm</location>
    </subcellularLocation>
</comment>
<name>A0ABV6HLW9_9SPHI</name>
<keyword evidence="5 7" id="KW-0418">Kinase</keyword>
<evidence type="ECO:0000256" key="2">
    <source>
        <dbReference type="ARBA" id="ARBA00022741"/>
    </source>
</evidence>
<dbReference type="Gene3D" id="3.40.50.300">
    <property type="entry name" value="P-loop containing nucleotide triphosphate hydrolases"/>
    <property type="match status" value="1"/>
</dbReference>
<keyword evidence="5 7" id="KW-0808">Transferase</keyword>
<dbReference type="HAMAP" id="MF_00376">
    <property type="entry name" value="Dephospho_CoA_kinase"/>
    <property type="match status" value="1"/>
</dbReference>
<evidence type="ECO:0000313" key="7">
    <source>
        <dbReference type="EMBL" id="MFC0319691.1"/>
    </source>
</evidence>
<evidence type="ECO:0000256" key="5">
    <source>
        <dbReference type="HAMAP-Rule" id="MF_00376"/>
    </source>
</evidence>
<accession>A0ABV6HLW9</accession>
<comment type="catalytic activity">
    <reaction evidence="5">
        <text>3'-dephospho-CoA + ATP = ADP + CoA + H(+)</text>
        <dbReference type="Rhea" id="RHEA:18245"/>
        <dbReference type="ChEBI" id="CHEBI:15378"/>
        <dbReference type="ChEBI" id="CHEBI:30616"/>
        <dbReference type="ChEBI" id="CHEBI:57287"/>
        <dbReference type="ChEBI" id="CHEBI:57328"/>
        <dbReference type="ChEBI" id="CHEBI:456216"/>
        <dbReference type="EC" id="2.7.1.24"/>
    </reaction>
</comment>
<evidence type="ECO:0000256" key="4">
    <source>
        <dbReference type="ARBA" id="ARBA00022993"/>
    </source>
</evidence>
<dbReference type="PROSITE" id="PS51219">
    <property type="entry name" value="DPCK"/>
    <property type="match status" value="1"/>
</dbReference>
<dbReference type="InterPro" id="IPR027417">
    <property type="entry name" value="P-loop_NTPase"/>
</dbReference>
<comment type="function">
    <text evidence="5">Catalyzes the phosphorylation of the 3'-hydroxyl group of dephosphocoenzyme A to form coenzyme A.</text>
</comment>
<feature type="binding site" evidence="5">
    <location>
        <begin position="17"/>
        <end position="22"/>
    </location>
    <ligand>
        <name>ATP</name>
        <dbReference type="ChEBI" id="CHEBI:30616"/>
    </ligand>
</feature>
<dbReference type="NCBIfam" id="TIGR00152">
    <property type="entry name" value="dephospho-CoA kinase"/>
    <property type="match status" value="1"/>
</dbReference>
<evidence type="ECO:0000313" key="8">
    <source>
        <dbReference type="Proteomes" id="UP001589774"/>
    </source>
</evidence>